<comment type="caution">
    <text evidence="1">The sequence shown here is derived from an EMBL/GenBank/DDBJ whole genome shotgun (WGS) entry which is preliminary data.</text>
</comment>
<evidence type="ECO:0008006" key="3">
    <source>
        <dbReference type="Google" id="ProtNLM"/>
    </source>
</evidence>
<dbReference type="Proteomes" id="UP000521943">
    <property type="component" value="Unassembled WGS sequence"/>
</dbReference>
<dbReference type="SUPFAM" id="SSF52047">
    <property type="entry name" value="RNI-like"/>
    <property type="match status" value="1"/>
</dbReference>
<dbReference type="AlphaFoldDB" id="A0A8H6HJS7"/>
<name>A0A8H6HJS7_9AGAR</name>
<dbReference type="EMBL" id="JACGCI010000071">
    <property type="protein sequence ID" value="KAF6748335.1"/>
    <property type="molecule type" value="Genomic_DNA"/>
</dbReference>
<sequence length="528" mass="59900">MDTSSLSPEILRNVCEHMDNAERFSMALTSRGFLEPALDSLWQDLYSFIPFISCLPADLWNIRDNPGPFEGDTTQVLHPRRMATPKDMDRYLSFYAPRIRSLRPHLLDNEMTLSIEAFEAIRLATGGKDGVLSPLLTNFYWPSPDAARYSLGEEFTKLLSPYMSLFLGSMVTTLYLPAPQDTPLHAGSLDQALRQYPRLRTLVLQGTGSGFDREFIESCITSFPWEDLEHVSVPFVTNPIIRHLARLPRLRKLVIQDSAEDSPVTIVTLPVGASDAFFPALKSFKISGSLPALQALLHCIPPTNAITHIHCMPTEDHLSISERQDIIKTITTRCNPSTLTRLILFQGGPDYESIDNPLDVDLSQEIDISPIFRFRELRELKLWFEDPVRLTPAEFATIPKAFPNIKTLDFGSFMALNFIPPRINHTHLISLLQGCPYLISLKLLFDASEISGEVVPGAPFPLEYLEVNNSPIYSPSQVISFMKVNLPNVTMIYGSESYLEDRNHNPAIFTRRWDRVKEEWRAYRCPRL</sequence>
<dbReference type="OrthoDB" id="3543113at2759"/>
<organism evidence="1 2">
    <name type="scientific">Ephemerocybe angulata</name>
    <dbReference type="NCBI Taxonomy" id="980116"/>
    <lineage>
        <taxon>Eukaryota</taxon>
        <taxon>Fungi</taxon>
        <taxon>Dikarya</taxon>
        <taxon>Basidiomycota</taxon>
        <taxon>Agaricomycotina</taxon>
        <taxon>Agaricomycetes</taxon>
        <taxon>Agaricomycetidae</taxon>
        <taxon>Agaricales</taxon>
        <taxon>Agaricineae</taxon>
        <taxon>Psathyrellaceae</taxon>
        <taxon>Ephemerocybe</taxon>
    </lineage>
</organism>
<keyword evidence="2" id="KW-1185">Reference proteome</keyword>
<protein>
    <recommendedName>
        <fullName evidence="3">F-box domain-containing protein</fullName>
    </recommendedName>
</protein>
<reference evidence="1 2" key="1">
    <citation type="submission" date="2020-07" db="EMBL/GenBank/DDBJ databases">
        <title>Comparative genomics of pyrophilous fungi reveals a link between fire events and developmental genes.</title>
        <authorList>
            <consortium name="DOE Joint Genome Institute"/>
            <person name="Steindorff A.S."/>
            <person name="Carver A."/>
            <person name="Calhoun S."/>
            <person name="Stillman K."/>
            <person name="Liu H."/>
            <person name="Lipzen A."/>
            <person name="Pangilinan J."/>
            <person name="Labutti K."/>
            <person name="Bruns T.D."/>
            <person name="Grigoriev I.V."/>
        </authorList>
    </citation>
    <scope>NUCLEOTIDE SEQUENCE [LARGE SCALE GENOMIC DNA]</scope>
    <source>
        <strain evidence="1 2">CBS 144469</strain>
    </source>
</reference>
<dbReference type="Gene3D" id="3.80.10.10">
    <property type="entry name" value="Ribonuclease Inhibitor"/>
    <property type="match status" value="1"/>
</dbReference>
<gene>
    <name evidence="1" type="ORF">DFP72DRAFT_574269</name>
</gene>
<proteinExistence type="predicted"/>
<dbReference type="InterPro" id="IPR032675">
    <property type="entry name" value="LRR_dom_sf"/>
</dbReference>
<accession>A0A8H6HJS7</accession>
<evidence type="ECO:0000313" key="2">
    <source>
        <dbReference type="Proteomes" id="UP000521943"/>
    </source>
</evidence>
<evidence type="ECO:0000313" key="1">
    <source>
        <dbReference type="EMBL" id="KAF6748335.1"/>
    </source>
</evidence>